<evidence type="ECO:0000313" key="6">
    <source>
        <dbReference type="Proteomes" id="UP000431901"/>
    </source>
</evidence>
<name>A0A6I4W6K1_9ACTN</name>
<feature type="signal peptide" evidence="3">
    <location>
        <begin position="1"/>
        <end position="40"/>
    </location>
</feature>
<dbReference type="Pfam" id="PF00135">
    <property type="entry name" value="COesterase"/>
    <property type="match status" value="1"/>
</dbReference>
<dbReference type="AlphaFoldDB" id="A0A6I4W6K1"/>
<dbReference type="GO" id="GO:0016787">
    <property type="term" value="F:hydrolase activity"/>
    <property type="evidence" value="ECO:0007669"/>
    <property type="project" value="UniProtKB-KW"/>
</dbReference>
<evidence type="ECO:0000313" key="5">
    <source>
        <dbReference type="EMBL" id="MXQ62764.1"/>
    </source>
</evidence>
<comment type="caution">
    <text evidence="5">The sequence shown here is derived from an EMBL/GenBank/DDBJ whole genome shotgun (WGS) entry which is preliminary data.</text>
</comment>
<feature type="chain" id="PRO_5026374783" description="Carboxylic ester hydrolase" evidence="3">
    <location>
        <begin position="41"/>
        <end position="553"/>
    </location>
</feature>
<evidence type="ECO:0000256" key="2">
    <source>
        <dbReference type="ARBA" id="ARBA00022801"/>
    </source>
</evidence>
<feature type="domain" description="Carboxylesterase type B" evidence="4">
    <location>
        <begin position="53"/>
        <end position="548"/>
    </location>
</feature>
<keyword evidence="3" id="KW-0732">Signal</keyword>
<keyword evidence="6" id="KW-1185">Reference proteome</keyword>
<dbReference type="PROSITE" id="PS00122">
    <property type="entry name" value="CARBOXYLESTERASE_B_1"/>
    <property type="match status" value="1"/>
</dbReference>
<evidence type="ECO:0000259" key="4">
    <source>
        <dbReference type="Pfam" id="PF00135"/>
    </source>
</evidence>
<gene>
    <name evidence="5" type="ORF">GQ466_01810</name>
</gene>
<dbReference type="EMBL" id="WUTW01000001">
    <property type="protein sequence ID" value="MXQ62764.1"/>
    <property type="molecule type" value="Genomic_DNA"/>
</dbReference>
<dbReference type="EC" id="3.1.1.-" evidence="3"/>
<dbReference type="SUPFAM" id="SSF53474">
    <property type="entry name" value="alpha/beta-Hydrolases"/>
    <property type="match status" value="1"/>
</dbReference>
<proteinExistence type="inferred from homology"/>
<dbReference type="Gene3D" id="3.40.50.1820">
    <property type="entry name" value="alpha/beta hydrolase"/>
    <property type="match status" value="1"/>
</dbReference>
<dbReference type="OrthoDB" id="4308422at2"/>
<organism evidence="5 6">
    <name type="scientific">Actinomadura rayongensis</name>
    <dbReference type="NCBI Taxonomy" id="1429076"/>
    <lineage>
        <taxon>Bacteria</taxon>
        <taxon>Bacillati</taxon>
        <taxon>Actinomycetota</taxon>
        <taxon>Actinomycetes</taxon>
        <taxon>Streptosporangiales</taxon>
        <taxon>Thermomonosporaceae</taxon>
        <taxon>Actinomadura</taxon>
    </lineage>
</organism>
<dbReference type="PANTHER" id="PTHR11559">
    <property type="entry name" value="CARBOXYLESTERASE"/>
    <property type="match status" value="1"/>
</dbReference>
<comment type="similarity">
    <text evidence="1 3">Belongs to the type-B carboxylesterase/lipase family.</text>
</comment>
<dbReference type="InterPro" id="IPR019826">
    <property type="entry name" value="Carboxylesterase_B_AS"/>
</dbReference>
<dbReference type="Proteomes" id="UP000431901">
    <property type="component" value="Unassembled WGS sequence"/>
</dbReference>
<accession>A0A6I4W6K1</accession>
<dbReference type="InterPro" id="IPR002018">
    <property type="entry name" value="CarbesteraseB"/>
</dbReference>
<sequence length="553" mass="58620">MQGPATGRDRSRTAVPGRLRTLLAAAVIFSASACAGTAGAASTTQAGTSRDHSAVVSTDAGAVRGTLTASARLFQGIPYAAPPTGPRRWASPQRAASWSGIRNATKPGNRCAQAEGLIDKASNTEDCLYLNVTTPRHSSGRKLPVMVWIHGNGFINGAGSLYDAQRLASTGNVIVVSPNYRLGIFGFLAHPALDHGAARHLSGNFGLEDQQAALQWVQRNASAFGGDGANVTIFGESAGGTSVCSHLAAPGSAGLFQKAIVQSAECTGRRWSPGPPTWFPLPRAEREQHGLDVAAKLGCRNVRTAAACLRAKPARKLAKWSDDGIGSGPTTGGGVLPLSPQEAFATGHFNRVPVIEGTTRDEHHLFTAAIEAATGKQTTDASYPEEIHTLFGPTDAARVLARYPTNRFRSAGEALSTVVTDWAWACPVLDRNRALSAHVPVYAYEFSDENAPWFTTLPKPNFPTGAFHGGELQYLFDDDQLPGPATSAQRQLADQMIRYWSQFAHTGNPNGSNVPNWSPFQAAEHVQSLAPNAIGPADLAQEHQCTFWASINT</sequence>
<dbReference type="InterPro" id="IPR029058">
    <property type="entry name" value="AB_hydrolase_fold"/>
</dbReference>
<protein>
    <recommendedName>
        <fullName evidence="3">Carboxylic ester hydrolase</fullName>
        <ecNumber evidence="3">3.1.1.-</ecNumber>
    </recommendedName>
</protein>
<dbReference type="InterPro" id="IPR050309">
    <property type="entry name" value="Type-B_Carboxylest/Lipase"/>
</dbReference>
<keyword evidence="2 3" id="KW-0378">Hydrolase</keyword>
<evidence type="ECO:0000256" key="3">
    <source>
        <dbReference type="RuleBase" id="RU361235"/>
    </source>
</evidence>
<evidence type="ECO:0000256" key="1">
    <source>
        <dbReference type="ARBA" id="ARBA00005964"/>
    </source>
</evidence>
<reference evidence="5 6" key="1">
    <citation type="submission" date="2019-12" db="EMBL/GenBank/DDBJ databases">
        <title>Nocardia macrotermitis sp. nov. and Nocardia aurantia sp. nov., isolated from the gut of the fungus growing-termite Macrotermes natalensis.</title>
        <authorList>
            <person name="Christine B."/>
            <person name="Rene B."/>
        </authorList>
    </citation>
    <scope>NUCLEOTIDE SEQUENCE [LARGE SCALE GENOMIC DNA]</scope>
    <source>
        <strain evidence="5 6">DSM 102126</strain>
    </source>
</reference>